<dbReference type="RefSeq" id="WP_131170113.1">
    <property type="nucleotide sequence ID" value="NZ_SDMQ01000021.1"/>
</dbReference>
<evidence type="ECO:0000259" key="1">
    <source>
        <dbReference type="Pfam" id="PF08044"/>
    </source>
</evidence>
<dbReference type="AlphaFoldDB" id="A0A4Q9KB05"/>
<proteinExistence type="predicted"/>
<dbReference type="Pfam" id="PF08044">
    <property type="entry name" value="DUF1707"/>
    <property type="match status" value="1"/>
</dbReference>
<dbReference type="PANTHER" id="PTHR40763:SF5">
    <property type="entry name" value="MEMBRANE PROTEIN"/>
    <property type="match status" value="1"/>
</dbReference>
<comment type="caution">
    <text evidence="2">The sequence shown here is derived from an EMBL/GenBank/DDBJ whole genome shotgun (WGS) entry which is preliminary data.</text>
</comment>
<dbReference type="OrthoDB" id="4772576at2"/>
<dbReference type="Proteomes" id="UP000292373">
    <property type="component" value="Unassembled WGS sequence"/>
</dbReference>
<reference evidence="2 3" key="1">
    <citation type="submission" date="2019-01" db="EMBL/GenBank/DDBJ databases">
        <title>Lactibacter flavus gen. nov., sp. nov., a novel bacterium of the family Propionibacteriaceae isolated from raw milk and dairy products.</title>
        <authorList>
            <person name="Huptas C."/>
            <person name="Wenning M."/>
            <person name="Breitenwieser F."/>
            <person name="Doll E."/>
            <person name="Von Neubeck M."/>
            <person name="Busse H.-J."/>
            <person name="Scherer S."/>
        </authorList>
    </citation>
    <scope>NUCLEOTIDE SEQUENCE [LARGE SCALE GENOMIC DNA]</scope>
    <source>
        <strain evidence="2 3">KCTC 33808</strain>
    </source>
</reference>
<dbReference type="InterPro" id="IPR012551">
    <property type="entry name" value="DUF1707_SHOCT-like"/>
</dbReference>
<organism evidence="2 3">
    <name type="scientific">Propioniciclava sinopodophylli</name>
    <dbReference type="NCBI Taxonomy" id="1837344"/>
    <lineage>
        <taxon>Bacteria</taxon>
        <taxon>Bacillati</taxon>
        <taxon>Actinomycetota</taxon>
        <taxon>Actinomycetes</taxon>
        <taxon>Propionibacteriales</taxon>
        <taxon>Propionibacteriaceae</taxon>
        <taxon>Propioniciclava</taxon>
    </lineage>
</organism>
<keyword evidence="3" id="KW-1185">Reference proteome</keyword>
<feature type="domain" description="DUF1707" evidence="1">
    <location>
        <begin position="7"/>
        <end position="58"/>
    </location>
</feature>
<accession>A0A4Q9KB05</accession>
<dbReference type="PANTHER" id="PTHR40763">
    <property type="entry name" value="MEMBRANE PROTEIN-RELATED"/>
    <property type="match status" value="1"/>
</dbReference>
<sequence>MEQSRQLRIGHAERDRAVETLREAAGDGRLTLDELDERITAALSARTRGDLEPLLADLVPAESMLEAIVPVTEGVRIREPGATWQDPLVLTARWEDVVRAGPWAVPPFLELNPVASNVKLNFVDARAPHEIIDIHLIGGAGDAVLIVPEGWGVDIQRVQKGMGSLRSSVSPKPVGRFPQVIVRGKTSMGGLKVRHPNRFDTWQRDRRLAQGGGIYAKN</sequence>
<protein>
    <submittedName>
        <fullName evidence="2">DUF1707 domain-containing protein</fullName>
    </submittedName>
</protein>
<evidence type="ECO:0000313" key="3">
    <source>
        <dbReference type="Proteomes" id="UP000292373"/>
    </source>
</evidence>
<evidence type="ECO:0000313" key="2">
    <source>
        <dbReference type="EMBL" id="TBT82570.1"/>
    </source>
</evidence>
<dbReference type="EMBL" id="SDMQ01000021">
    <property type="protein sequence ID" value="TBT82570.1"/>
    <property type="molecule type" value="Genomic_DNA"/>
</dbReference>
<name>A0A4Q9KB05_9ACTN</name>
<gene>
    <name evidence="2" type="ORF">ET989_14175</name>
</gene>